<dbReference type="Pfam" id="PF02362">
    <property type="entry name" value="B3"/>
    <property type="match status" value="1"/>
</dbReference>
<protein>
    <recommendedName>
        <fullName evidence="9">Auxin response factor</fullName>
    </recommendedName>
</protein>
<organism evidence="12 13">
    <name type="scientific">Ensete ventricosum</name>
    <name type="common">Abyssinian banana</name>
    <name type="synonym">Musa ensete</name>
    <dbReference type="NCBI Taxonomy" id="4639"/>
    <lineage>
        <taxon>Eukaryota</taxon>
        <taxon>Viridiplantae</taxon>
        <taxon>Streptophyta</taxon>
        <taxon>Embryophyta</taxon>
        <taxon>Tracheophyta</taxon>
        <taxon>Spermatophyta</taxon>
        <taxon>Magnoliopsida</taxon>
        <taxon>Liliopsida</taxon>
        <taxon>Zingiberales</taxon>
        <taxon>Musaceae</taxon>
        <taxon>Ensete</taxon>
    </lineage>
</organism>
<dbReference type="Pfam" id="PF06507">
    <property type="entry name" value="ARF_AD"/>
    <property type="match status" value="1"/>
</dbReference>
<dbReference type="SUPFAM" id="SSF101936">
    <property type="entry name" value="DNA-binding pseudobarrel domain"/>
    <property type="match status" value="1"/>
</dbReference>
<evidence type="ECO:0000256" key="8">
    <source>
        <dbReference type="ARBA" id="ARBA00023294"/>
    </source>
</evidence>
<feature type="region of interest" description="Disordered" evidence="10">
    <location>
        <begin position="378"/>
        <end position="405"/>
    </location>
</feature>
<comment type="subunit">
    <text evidence="9">Homodimers and heterodimers.</text>
</comment>
<evidence type="ECO:0000256" key="10">
    <source>
        <dbReference type="SAM" id="MobiDB-lite"/>
    </source>
</evidence>
<accession>A0AAV8P891</accession>
<evidence type="ECO:0000313" key="12">
    <source>
        <dbReference type="EMBL" id="KAJ8471135.1"/>
    </source>
</evidence>
<evidence type="ECO:0000259" key="11">
    <source>
        <dbReference type="PROSITE" id="PS50863"/>
    </source>
</evidence>
<dbReference type="CDD" id="cd10017">
    <property type="entry name" value="B3_DNA"/>
    <property type="match status" value="1"/>
</dbReference>
<dbReference type="PANTHER" id="PTHR31384:SF5">
    <property type="entry name" value="AUXIN RESPONSE FACTOR 3"/>
    <property type="match status" value="1"/>
</dbReference>
<dbReference type="Gene3D" id="2.30.30.1040">
    <property type="match status" value="1"/>
</dbReference>
<dbReference type="PROSITE" id="PS50863">
    <property type="entry name" value="B3"/>
    <property type="match status" value="1"/>
</dbReference>
<comment type="subcellular location">
    <subcellularLocation>
        <location evidence="2 9">Nucleus</location>
    </subcellularLocation>
</comment>
<dbReference type="Gene3D" id="2.40.330.10">
    <property type="entry name" value="DNA-binding pseudobarrel domain"/>
    <property type="match status" value="1"/>
</dbReference>
<dbReference type="PANTHER" id="PTHR31384">
    <property type="entry name" value="AUXIN RESPONSE FACTOR 4-RELATED"/>
    <property type="match status" value="1"/>
</dbReference>
<evidence type="ECO:0000313" key="13">
    <source>
        <dbReference type="Proteomes" id="UP001222027"/>
    </source>
</evidence>
<name>A0AAV8P891_ENSVE</name>
<evidence type="ECO:0000256" key="9">
    <source>
        <dbReference type="RuleBase" id="RU004561"/>
    </source>
</evidence>
<evidence type="ECO:0000256" key="5">
    <source>
        <dbReference type="ARBA" id="ARBA00023125"/>
    </source>
</evidence>
<evidence type="ECO:0000256" key="2">
    <source>
        <dbReference type="ARBA" id="ARBA00004123"/>
    </source>
</evidence>
<comment type="caution">
    <text evidence="12">The sequence shown here is derived from an EMBL/GenBank/DDBJ whole genome shotgun (WGS) entry which is preliminary data.</text>
</comment>
<feature type="domain" description="TF-B3" evidence="11">
    <location>
        <begin position="146"/>
        <end position="248"/>
    </location>
</feature>
<evidence type="ECO:0000256" key="7">
    <source>
        <dbReference type="ARBA" id="ARBA00023242"/>
    </source>
</evidence>
<evidence type="ECO:0000256" key="4">
    <source>
        <dbReference type="ARBA" id="ARBA00023015"/>
    </source>
</evidence>
<dbReference type="AlphaFoldDB" id="A0AAV8P891"/>
<sequence length="681" mass="75773">MGIDLNTIEEEEEEEEVEGKVAVAACCGGGGSLCMELWHACAGRQIWLPRKGSLVVYFPQGHLEQFGAASSGGGLVAPGDVPPHVVCRVLDVKLRAEEETDEVYAQLYLVAEIKELEQQLQDDLAGEKRQGEESDDFSKAFTTHMFCKTLTASDTSTHGGFSIPRRAAEDCFPPLDYNQPRPSQELAAKDLHGTEWRFRHIYRGQPRRHLLTTGWTAFINKKKLVSGDSVLFLRGNDGELRLGIRRSEQLTRVIHSLFSKKNHGILTDLANAVSARMVFCINYNPRESKSDFIIPYRKFTKSFNHSFSIGTRFKMRIDCEDTADRRCTGLITGTGEMDPLRWPGSKWKCLLVRWDDEVDITSDSRVSPWDIEPTGSVSLSYVPPTTGPKRSKNFHPSDRLDHPIPNGVTYPDLGESARFLEVLQGQEVMGSRTLYEGIDISNTNIGNNVGIPVGHHSNFPYKGFGEFVPHRKVLQGQELYPMVPTFRSTPTNTFPESGATLLSRLLSIGSSWARSFQDSSFLRKSTPSSVPMFQQASAHISRPGAVYTIDEHDKSLFGLEKQMPCVPGNMVDEFAKGHRSSADPKNDEDALPRGIKSCRLFGFCLTEAIPAANRSEGSVTEMHYEKSESPFGSRMPSSSGRACGWSTALSTTDDQILIPTALENIMRKISPHKQSSYDLNH</sequence>
<dbReference type="InterPro" id="IPR044835">
    <property type="entry name" value="ARF_plant"/>
</dbReference>
<evidence type="ECO:0000256" key="6">
    <source>
        <dbReference type="ARBA" id="ARBA00023163"/>
    </source>
</evidence>
<gene>
    <name evidence="12" type="ORF">OPV22_025478</name>
</gene>
<dbReference type="Proteomes" id="UP001222027">
    <property type="component" value="Unassembled WGS sequence"/>
</dbReference>
<comment type="similarity">
    <text evidence="3 9">Belongs to the ARF family.</text>
</comment>
<reference evidence="12 13" key="1">
    <citation type="submission" date="2022-12" db="EMBL/GenBank/DDBJ databases">
        <title>Chromosome-scale assembly of the Ensete ventricosum genome.</title>
        <authorList>
            <person name="Dussert Y."/>
            <person name="Stocks J."/>
            <person name="Wendawek A."/>
            <person name="Woldeyes F."/>
            <person name="Nichols R.A."/>
            <person name="Borrell J.S."/>
        </authorList>
    </citation>
    <scope>NUCLEOTIDE SEQUENCE [LARGE SCALE GENOMIC DNA]</scope>
    <source>
        <strain evidence="13">cv. Maze</strain>
        <tissue evidence="12">Seeds</tissue>
    </source>
</reference>
<dbReference type="InterPro" id="IPR010525">
    <property type="entry name" value="ARF_dom"/>
</dbReference>
<dbReference type="InterPro" id="IPR015300">
    <property type="entry name" value="DNA-bd_pseudobarrel_sf"/>
</dbReference>
<dbReference type="FunFam" id="2.30.30.1040:FF:000001">
    <property type="entry name" value="Auxin response factor"/>
    <property type="match status" value="1"/>
</dbReference>
<keyword evidence="8 9" id="KW-0927">Auxin signaling pathway</keyword>
<evidence type="ECO:0000256" key="1">
    <source>
        <dbReference type="ARBA" id="ARBA00003182"/>
    </source>
</evidence>
<dbReference type="GO" id="GO:0009734">
    <property type="term" value="P:auxin-activated signaling pathway"/>
    <property type="evidence" value="ECO:0007669"/>
    <property type="project" value="UniProtKB-KW"/>
</dbReference>
<evidence type="ECO:0000256" key="3">
    <source>
        <dbReference type="ARBA" id="ARBA00007853"/>
    </source>
</evidence>
<keyword evidence="13" id="KW-1185">Reference proteome</keyword>
<comment type="function">
    <text evidence="1 9">Auxin response factors (ARFs) are transcriptional factors that bind specifically to the DNA sequence 5'-TGTCTC-3' found in the auxin-responsive promoter elements (AuxREs).</text>
</comment>
<dbReference type="EMBL" id="JAQQAF010000007">
    <property type="protein sequence ID" value="KAJ8471135.1"/>
    <property type="molecule type" value="Genomic_DNA"/>
</dbReference>
<dbReference type="InterPro" id="IPR003340">
    <property type="entry name" value="B3_DNA-bd"/>
</dbReference>
<keyword evidence="6 9" id="KW-0804">Transcription</keyword>
<keyword evidence="4 9" id="KW-0805">Transcription regulation</keyword>
<dbReference type="GO" id="GO:0003677">
    <property type="term" value="F:DNA binding"/>
    <property type="evidence" value="ECO:0007669"/>
    <property type="project" value="UniProtKB-KW"/>
</dbReference>
<dbReference type="GO" id="GO:0005634">
    <property type="term" value="C:nucleus"/>
    <property type="evidence" value="ECO:0007669"/>
    <property type="project" value="UniProtKB-SubCell"/>
</dbReference>
<dbReference type="FunFam" id="2.40.330.10:FF:000001">
    <property type="entry name" value="Auxin response factor"/>
    <property type="match status" value="1"/>
</dbReference>
<dbReference type="SMART" id="SM01019">
    <property type="entry name" value="B3"/>
    <property type="match status" value="1"/>
</dbReference>
<keyword evidence="7 9" id="KW-0539">Nucleus</keyword>
<dbReference type="GO" id="GO:0006355">
    <property type="term" value="P:regulation of DNA-templated transcription"/>
    <property type="evidence" value="ECO:0007669"/>
    <property type="project" value="InterPro"/>
</dbReference>
<keyword evidence="5 9" id="KW-0238">DNA-binding</keyword>
<proteinExistence type="inferred from homology"/>